<reference evidence="6" key="1">
    <citation type="journal article" date="2015" name="Nature">
        <title>Complex archaea that bridge the gap between prokaryotes and eukaryotes.</title>
        <authorList>
            <person name="Spang A."/>
            <person name="Saw J.H."/>
            <person name="Jorgensen S.L."/>
            <person name="Zaremba-Niedzwiedzka K."/>
            <person name="Martijn J."/>
            <person name="Lind A.E."/>
            <person name="van Eijk R."/>
            <person name="Schleper C."/>
            <person name="Guy L."/>
            <person name="Ettema T.J."/>
        </authorList>
    </citation>
    <scope>NUCLEOTIDE SEQUENCE</scope>
</reference>
<accession>A0A0F9TUI7</accession>
<keyword evidence="2" id="KW-0238">DNA-binding</keyword>
<dbReference type="PROSITE" id="PS00041">
    <property type="entry name" value="HTH_ARAC_FAMILY_1"/>
    <property type="match status" value="1"/>
</dbReference>
<name>A0A0F9TUI7_9ZZZZ</name>
<dbReference type="GO" id="GO:0003700">
    <property type="term" value="F:DNA-binding transcription factor activity"/>
    <property type="evidence" value="ECO:0007669"/>
    <property type="project" value="InterPro"/>
</dbReference>
<keyword evidence="3" id="KW-0804">Transcription</keyword>
<gene>
    <name evidence="6" type="ORF">LCGC14_0686950</name>
</gene>
<dbReference type="EMBL" id="LAZR01001414">
    <property type="protein sequence ID" value="KKN45043.1"/>
    <property type="molecule type" value="Genomic_DNA"/>
</dbReference>
<dbReference type="InterPro" id="IPR009594">
    <property type="entry name" value="Tscrpt_reg_HTH_AraC_N"/>
</dbReference>
<dbReference type="Pfam" id="PF06719">
    <property type="entry name" value="AraC_N"/>
    <property type="match status" value="1"/>
</dbReference>
<evidence type="ECO:0000259" key="5">
    <source>
        <dbReference type="PROSITE" id="PS01124"/>
    </source>
</evidence>
<evidence type="ECO:0000256" key="1">
    <source>
        <dbReference type="ARBA" id="ARBA00023015"/>
    </source>
</evidence>
<dbReference type="Pfam" id="PF12833">
    <property type="entry name" value="HTH_18"/>
    <property type="match status" value="1"/>
</dbReference>
<dbReference type="InterPro" id="IPR009057">
    <property type="entry name" value="Homeodomain-like_sf"/>
</dbReference>
<dbReference type="PRINTS" id="PR00032">
    <property type="entry name" value="HTHARAC"/>
</dbReference>
<evidence type="ECO:0000256" key="2">
    <source>
        <dbReference type="ARBA" id="ARBA00023125"/>
    </source>
</evidence>
<keyword evidence="1" id="KW-0805">Transcription regulation</keyword>
<evidence type="ECO:0000313" key="6">
    <source>
        <dbReference type="EMBL" id="KKN45043.1"/>
    </source>
</evidence>
<evidence type="ECO:0000256" key="4">
    <source>
        <dbReference type="SAM" id="MobiDB-lite"/>
    </source>
</evidence>
<feature type="region of interest" description="Disordered" evidence="4">
    <location>
        <begin position="1"/>
        <end position="27"/>
    </location>
</feature>
<dbReference type="GO" id="GO:0043565">
    <property type="term" value="F:sequence-specific DNA binding"/>
    <property type="evidence" value="ECO:0007669"/>
    <property type="project" value="InterPro"/>
</dbReference>
<organism evidence="6">
    <name type="scientific">marine sediment metagenome</name>
    <dbReference type="NCBI Taxonomy" id="412755"/>
    <lineage>
        <taxon>unclassified sequences</taxon>
        <taxon>metagenomes</taxon>
        <taxon>ecological metagenomes</taxon>
    </lineage>
</organism>
<feature type="domain" description="HTH araC/xylS-type" evidence="5">
    <location>
        <begin position="220"/>
        <end position="317"/>
    </location>
</feature>
<protein>
    <recommendedName>
        <fullName evidence="5">HTH araC/xylS-type domain-containing protein</fullName>
    </recommendedName>
</protein>
<dbReference type="SUPFAM" id="SSF46689">
    <property type="entry name" value="Homeodomain-like"/>
    <property type="match status" value="2"/>
</dbReference>
<dbReference type="PANTHER" id="PTHR43436">
    <property type="entry name" value="ARAC-FAMILY TRANSCRIPTIONAL REGULATOR"/>
    <property type="match status" value="1"/>
</dbReference>
<dbReference type="PANTHER" id="PTHR43436:SF1">
    <property type="entry name" value="TRANSCRIPTIONAL REGULATORY PROTEIN"/>
    <property type="match status" value="1"/>
</dbReference>
<proteinExistence type="predicted"/>
<comment type="caution">
    <text evidence="6">The sequence shown here is derived from an EMBL/GenBank/DDBJ whole genome shotgun (WGS) entry which is preliminary data.</text>
</comment>
<dbReference type="InterPro" id="IPR020449">
    <property type="entry name" value="Tscrpt_reg_AraC-type_HTH"/>
</dbReference>
<dbReference type="AlphaFoldDB" id="A0A0F9TUI7"/>
<dbReference type="Gene3D" id="1.10.10.60">
    <property type="entry name" value="Homeodomain-like"/>
    <property type="match status" value="1"/>
</dbReference>
<dbReference type="InterPro" id="IPR018060">
    <property type="entry name" value="HTH_AraC"/>
</dbReference>
<sequence>MQNMNKDASQNNTSVSQTLAKRSGDQRQSLVENKLSFTGSASELSIYDTYRSASRVGLGSQQLLYCGMVKGKKIMYGNNTQSGNEQGEIFLPHESFVIPPNAFVEIDFPEANEEQPTTCLTIEFTKERIETISERMRDLTTLESVEHDWQYQPHIIHTHHTTDTQQLLEKLVSLFTQNHPDKEMMVDLGVSELVIRLLRQQGREILLSYSQQAPDTSGIIAAIHFLEKNLAIPLNIDQLSRHACMSRSKFYIEFKKQLGCSPGEFQQQLRIKASAIAIGAGKTVTEACYDVGFNDLSHFSRRFTQFYGCSPTAYRLNHYGH</sequence>
<dbReference type="PROSITE" id="PS01124">
    <property type="entry name" value="HTH_ARAC_FAMILY_2"/>
    <property type="match status" value="1"/>
</dbReference>
<dbReference type="SMART" id="SM00342">
    <property type="entry name" value="HTH_ARAC"/>
    <property type="match status" value="1"/>
</dbReference>
<evidence type="ECO:0000256" key="3">
    <source>
        <dbReference type="ARBA" id="ARBA00023163"/>
    </source>
</evidence>
<dbReference type="InterPro" id="IPR018062">
    <property type="entry name" value="HTH_AraC-typ_CS"/>
</dbReference>